<evidence type="ECO:0000313" key="2">
    <source>
        <dbReference type="Proteomes" id="UP000075243"/>
    </source>
</evidence>
<keyword evidence="2" id="KW-1185">Reference proteome</keyword>
<dbReference type="OMA" id="HTEMNIR"/>
<dbReference type="EMBL" id="CM003611">
    <property type="protein sequence ID" value="KYP60568.1"/>
    <property type="molecule type" value="Genomic_DNA"/>
</dbReference>
<reference evidence="1 2" key="1">
    <citation type="journal article" date="2012" name="Nat. Biotechnol.">
        <title>Draft genome sequence of pigeonpea (Cajanus cajan), an orphan legume crop of resource-poor farmers.</title>
        <authorList>
            <person name="Varshney R.K."/>
            <person name="Chen W."/>
            <person name="Li Y."/>
            <person name="Bharti A.K."/>
            <person name="Saxena R.K."/>
            <person name="Schlueter J.A."/>
            <person name="Donoghue M.T."/>
            <person name="Azam S."/>
            <person name="Fan G."/>
            <person name="Whaley A.M."/>
            <person name="Farmer A.D."/>
            <person name="Sheridan J."/>
            <person name="Iwata A."/>
            <person name="Tuteja R."/>
            <person name="Penmetsa R.V."/>
            <person name="Wu W."/>
            <person name="Upadhyaya H.D."/>
            <person name="Yang S.P."/>
            <person name="Shah T."/>
            <person name="Saxena K.B."/>
            <person name="Michael T."/>
            <person name="McCombie W.R."/>
            <person name="Yang B."/>
            <person name="Zhang G."/>
            <person name="Yang H."/>
            <person name="Wang J."/>
            <person name="Spillane C."/>
            <person name="Cook D.R."/>
            <person name="May G.D."/>
            <person name="Xu X."/>
            <person name="Jackson S.A."/>
        </authorList>
    </citation>
    <scope>NUCLEOTIDE SEQUENCE [LARGE SCALE GENOMIC DNA]</scope>
    <source>
        <strain evidence="2">cv. Asha</strain>
    </source>
</reference>
<proteinExistence type="predicted"/>
<protein>
    <recommendedName>
        <fullName evidence="3">CCHC-type domain-containing protein</fullName>
    </recommendedName>
</protein>
<dbReference type="Proteomes" id="UP000075243">
    <property type="component" value="Chromosome 9"/>
</dbReference>
<accession>A0A151T0P7</accession>
<dbReference type="Gramene" id="C.cajan_22317.t">
    <property type="protein sequence ID" value="C.cajan_22317.t"/>
    <property type="gene ID" value="C.cajan_22317"/>
</dbReference>
<sequence length="153" mass="18076">MECVHHDCAWRCRGILRTREQHWEIMILEGPHTCFKVHIPCSHVLASCLHAHHDYERYISPIYTLQQVAKVYEGQFGELRHEDYWPTYTGPTLWPNPELKRTSKGRPKSTRIRTEMDIREQHTHVKNCSYCHTPGHTRKTCPNISHGCSSRHH</sequence>
<name>A0A151T0P7_CAJCA</name>
<evidence type="ECO:0008006" key="3">
    <source>
        <dbReference type="Google" id="ProtNLM"/>
    </source>
</evidence>
<gene>
    <name evidence="1" type="ORF">KK1_022975</name>
</gene>
<evidence type="ECO:0000313" key="1">
    <source>
        <dbReference type="EMBL" id="KYP60568.1"/>
    </source>
</evidence>
<dbReference type="AlphaFoldDB" id="A0A151T0P7"/>
<organism evidence="1 2">
    <name type="scientific">Cajanus cajan</name>
    <name type="common">Pigeon pea</name>
    <name type="synonym">Cajanus indicus</name>
    <dbReference type="NCBI Taxonomy" id="3821"/>
    <lineage>
        <taxon>Eukaryota</taxon>
        <taxon>Viridiplantae</taxon>
        <taxon>Streptophyta</taxon>
        <taxon>Embryophyta</taxon>
        <taxon>Tracheophyta</taxon>
        <taxon>Spermatophyta</taxon>
        <taxon>Magnoliopsida</taxon>
        <taxon>eudicotyledons</taxon>
        <taxon>Gunneridae</taxon>
        <taxon>Pentapetalae</taxon>
        <taxon>rosids</taxon>
        <taxon>fabids</taxon>
        <taxon>Fabales</taxon>
        <taxon>Fabaceae</taxon>
        <taxon>Papilionoideae</taxon>
        <taxon>50 kb inversion clade</taxon>
        <taxon>NPAAA clade</taxon>
        <taxon>indigoferoid/millettioid clade</taxon>
        <taxon>Phaseoleae</taxon>
        <taxon>Cajanus</taxon>
    </lineage>
</organism>